<proteinExistence type="predicted"/>
<sequence length="110" mass="12005">MLEHMETSSLTPAASLAYSGYSSGCRPCRPAAQSEHPEIGYDSNPGPWTTVGQAYRLLARQRSGFIDGPTPHGFFACVSVDRSRCLLAYFAQCILMLIKMPCRLCTITGL</sequence>
<dbReference type="EMBL" id="KZ084102">
    <property type="protein sequence ID" value="OSD02973.1"/>
    <property type="molecule type" value="Genomic_DNA"/>
</dbReference>
<organism evidence="2 3">
    <name type="scientific">Trametes coccinea (strain BRFM310)</name>
    <name type="common">Pycnoporus coccineus</name>
    <dbReference type="NCBI Taxonomy" id="1353009"/>
    <lineage>
        <taxon>Eukaryota</taxon>
        <taxon>Fungi</taxon>
        <taxon>Dikarya</taxon>
        <taxon>Basidiomycota</taxon>
        <taxon>Agaricomycotina</taxon>
        <taxon>Agaricomycetes</taxon>
        <taxon>Polyporales</taxon>
        <taxon>Polyporaceae</taxon>
        <taxon>Trametes</taxon>
    </lineage>
</organism>
<dbReference type="Proteomes" id="UP000193067">
    <property type="component" value="Unassembled WGS sequence"/>
</dbReference>
<protein>
    <submittedName>
        <fullName evidence="2">Uncharacterized protein</fullName>
    </submittedName>
</protein>
<evidence type="ECO:0000256" key="1">
    <source>
        <dbReference type="SAM" id="MobiDB-lite"/>
    </source>
</evidence>
<gene>
    <name evidence="2" type="ORF">PYCCODRAFT_278121</name>
</gene>
<feature type="region of interest" description="Disordered" evidence="1">
    <location>
        <begin position="20"/>
        <end position="45"/>
    </location>
</feature>
<reference evidence="2 3" key="1">
    <citation type="journal article" date="2015" name="Biotechnol. Biofuels">
        <title>Enhanced degradation of softwood versus hardwood by the white-rot fungus Pycnoporus coccineus.</title>
        <authorList>
            <person name="Couturier M."/>
            <person name="Navarro D."/>
            <person name="Chevret D."/>
            <person name="Henrissat B."/>
            <person name="Piumi F."/>
            <person name="Ruiz-Duenas F.J."/>
            <person name="Martinez A.T."/>
            <person name="Grigoriev I.V."/>
            <person name="Riley R."/>
            <person name="Lipzen A."/>
            <person name="Berrin J.G."/>
            <person name="Master E.R."/>
            <person name="Rosso M.N."/>
        </authorList>
    </citation>
    <scope>NUCLEOTIDE SEQUENCE [LARGE SCALE GENOMIC DNA]</scope>
    <source>
        <strain evidence="2 3">BRFM310</strain>
    </source>
</reference>
<evidence type="ECO:0000313" key="3">
    <source>
        <dbReference type="Proteomes" id="UP000193067"/>
    </source>
</evidence>
<dbReference type="AlphaFoldDB" id="A0A1Y2IQK1"/>
<evidence type="ECO:0000313" key="2">
    <source>
        <dbReference type="EMBL" id="OSD02973.1"/>
    </source>
</evidence>
<accession>A0A1Y2IQK1</accession>
<name>A0A1Y2IQK1_TRAC3</name>
<keyword evidence="3" id="KW-1185">Reference proteome</keyword>